<proteinExistence type="predicted"/>
<reference evidence="1" key="1">
    <citation type="submission" date="2023-04" db="EMBL/GenBank/DDBJ databases">
        <title>Ambrosiozyma monospora NBRC 10751.</title>
        <authorList>
            <person name="Ichikawa N."/>
            <person name="Sato H."/>
            <person name="Tonouchi N."/>
        </authorList>
    </citation>
    <scope>NUCLEOTIDE SEQUENCE</scope>
    <source>
        <strain evidence="1">NBRC 10751</strain>
    </source>
</reference>
<protein>
    <submittedName>
        <fullName evidence="1">Unnamed protein product</fullName>
    </submittedName>
</protein>
<comment type="caution">
    <text evidence="1">The sequence shown here is derived from an EMBL/GenBank/DDBJ whole genome shotgun (WGS) entry which is preliminary data.</text>
</comment>
<name>A0ACB5TPK0_AMBMO</name>
<evidence type="ECO:0000313" key="1">
    <source>
        <dbReference type="EMBL" id="GME92706.1"/>
    </source>
</evidence>
<accession>A0ACB5TPK0</accession>
<gene>
    <name evidence="1" type="ORF">Amon02_000914000</name>
</gene>
<dbReference type="Proteomes" id="UP001165064">
    <property type="component" value="Unassembled WGS sequence"/>
</dbReference>
<sequence>MSSNGSSGDYGLSASMMAPSPSGQSHYTLDNSSIAESMMSPIVHETTSTTSSSTKWFNLKRSRDSAISNQSGGHGGDSSSAVLEFKAMPYSGSLSGNTSTINGDAGLGLLSMTPNNNNNKNGVNYVLPNGGGSEFSSVANTPQQSHFPTSSNSNAVFQRLEDAHTKYFGSTLKESYDLCPNFKFNDRPVPSIVYRCLTYLTTENAVYNEGIFRLNGMMAEVNRIQQTFNADYDVDLSQMDPKPDVHSVATLLKRYLRTLKITLIPEASAKKLMSLTLATNVVKSVPQIKEIVCNELPTLNYDVLYVMFRYFREVLKFKELNKMSVGALSVLMAPNLTPFDGAKEICSALLIDFEYYFEGSNVILEGAARKAV</sequence>
<keyword evidence="2" id="KW-1185">Reference proteome</keyword>
<dbReference type="EMBL" id="BSXS01008498">
    <property type="protein sequence ID" value="GME92706.1"/>
    <property type="molecule type" value="Genomic_DNA"/>
</dbReference>
<evidence type="ECO:0000313" key="2">
    <source>
        <dbReference type="Proteomes" id="UP001165064"/>
    </source>
</evidence>
<organism evidence="1 2">
    <name type="scientific">Ambrosiozyma monospora</name>
    <name type="common">Yeast</name>
    <name type="synonym">Endomycopsis monosporus</name>
    <dbReference type="NCBI Taxonomy" id="43982"/>
    <lineage>
        <taxon>Eukaryota</taxon>
        <taxon>Fungi</taxon>
        <taxon>Dikarya</taxon>
        <taxon>Ascomycota</taxon>
        <taxon>Saccharomycotina</taxon>
        <taxon>Pichiomycetes</taxon>
        <taxon>Pichiales</taxon>
        <taxon>Pichiaceae</taxon>
        <taxon>Ambrosiozyma</taxon>
    </lineage>
</organism>